<keyword evidence="3 12" id="KW-0479">Metal-binding</keyword>
<feature type="binding site" evidence="12">
    <location>
        <position position="11"/>
    </location>
    <ligand>
        <name>Mg(2+)</name>
        <dbReference type="ChEBI" id="CHEBI:18420"/>
    </ligand>
</feature>
<proteinExistence type="inferred from homology"/>
<dbReference type="RefSeq" id="WP_092451028.1">
    <property type="nucleotide sequence ID" value="NZ_FOJI01000003.1"/>
</dbReference>
<feature type="binding site" evidence="11">
    <location>
        <begin position="44"/>
        <end position="49"/>
    </location>
    <ligand>
        <name>substrate</name>
    </ligand>
</feature>
<dbReference type="NCBIfam" id="TIGR02009">
    <property type="entry name" value="PGMB-YQAB-SF"/>
    <property type="match status" value="1"/>
</dbReference>
<keyword evidence="15" id="KW-1185">Reference proteome</keyword>
<dbReference type="InterPro" id="IPR036412">
    <property type="entry name" value="HAD-like_sf"/>
</dbReference>
<evidence type="ECO:0000256" key="3">
    <source>
        <dbReference type="ARBA" id="ARBA00022723"/>
    </source>
</evidence>
<evidence type="ECO:0000256" key="4">
    <source>
        <dbReference type="ARBA" id="ARBA00022842"/>
    </source>
</evidence>
<evidence type="ECO:0000256" key="1">
    <source>
        <dbReference type="ARBA" id="ARBA00006171"/>
    </source>
</evidence>
<feature type="binding site" evidence="12">
    <location>
        <position position="9"/>
    </location>
    <ligand>
        <name>Mg(2+)</name>
        <dbReference type="ChEBI" id="CHEBI:18420"/>
    </ligand>
</feature>
<evidence type="ECO:0000313" key="14">
    <source>
        <dbReference type="EMBL" id="SEV98980.1"/>
    </source>
</evidence>
<feature type="binding site" evidence="11">
    <location>
        <position position="76"/>
    </location>
    <ligand>
        <name>substrate</name>
    </ligand>
</feature>
<sequence>MNKKAVIFDLDGVIVHTDHYHYLAWKSVADHLKLHFDEKLNNQLRGVSRMESLDIILQSNSLIITDKEKEILAEQKNEIYKKFLLKMSPKDIDACVLETLLKLKESGLKIAIGSSSKNAKLILERTGMLNLFDAISDGNNITHSKPNPEVFQKAAQYMDFEPRDCIVVEDAVAGIDAGIAGGFETVAIGDATKYEKSSYKVNQFSELLEVLFN</sequence>
<dbReference type="Proteomes" id="UP000199701">
    <property type="component" value="Unassembled WGS sequence"/>
</dbReference>
<keyword evidence="2" id="KW-0597">Phosphoprotein</keyword>
<dbReference type="STRING" id="99656.SAMN05421659_1032"/>
<dbReference type="Pfam" id="PF00702">
    <property type="entry name" value="Hydrolase"/>
    <property type="match status" value="1"/>
</dbReference>
<dbReference type="GO" id="GO:0008801">
    <property type="term" value="F:beta-phosphoglucomutase activity"/>
    <property type="evidence" value="ECO:0007669"/>
    <property type="project" value="UniProtKB-EC"/>
</dbReference>
<dbReference type="EMBL" id="FOJI01000003">
    <property type="protein sequence ID" value="SEV98980.1"/>
    <property type="molecule type" value="Genomic_DNA"/>
</dbReference>
<feature type="binding site" evidence="11">
    <location>
        <position position="25"/>
    </location>
    <ligand>
        <name>substrate</name>
    </ligand>
</feature>
<feature type="site" description="Important for catalytic activity and assists the phosphoryl transfer reaction to Asp8 by balancing charge and orienting the reacting groups" evidence="13">
    <location>
        <position position="145"/>
    </location>
</feature>
<dbReference type="CDD" id="cd02598">
    <property type="entry name" value="HAD_BPGM"/>
    <property type="match status" value="1"/>
</dbReference>
<feature type="binding site" evidence="11">
    <location>
        <position position="52"/>
    </location>
    <ligand>
        <name>substrate</name>
    </ligand>
</feature>
<name>A0A1I0ND56_9FIRM</name>
<evidence type="ECO:0000256" key="12">
    <source>
        <dbReference type="PIRSR" id="PIRSR610972-3"/>
    </source>
</evidence>
<dbReference type="AlphaFoldDB" id="A0A1I0ND56"/>
<dbReference type="InterPro" id="IPR010976">
    <property type="entry name" value="B-phosphoglucomutase_hydrolase"/>
</dbReference>
<protein>
    <recommendedName>
        <fullName evidence="9">Beta-phosphoglucomutase</fullName>
        <ecNumber evidence="8">5.4.2.6</ecNumber>
    </recommendedName>
</protein>
<feature type="binding site" evidence="12">
    <location>
        <position position="169"/>
    </location>
    <ligand>
        <name>Mg(2+)</name>
        <dbReference type="ChEBI" id="CHEBI:18420"/>
    </ligand>
</feature>
<gene>
    <name evidence="14" type="ORF">SAMN05421659_1032</name>
</gene>
<dbReference type="PANTHER" id="PTHR46193">
    <property type="entry name" value="6-PHOSPHOGLUCONATE PHOSPHATASE"/>
    <property type="match status" value="1"/>
</dbReference>
<dbReference type="SFLD" id="SFLDG01135">
    <property type="entry name" value="C1.5.6:_HAD__Beta-PGM__Phospha"/>
    <property type="match status" value="1"/>
</dbReference>
<dbReference type="OrthoDB" id="9797743at2"/>
<dbReference type="InterPro" id="IPR023198">
    <property type="entry name" value="PGP-like_dom2"/>
</dbReference>
<evidence type="ECO:0000256" key="10">
    <source>
        <dbReference type="PIRSR" id="PIRSR610972-1"/>
    </source>
</evidence>
<evidence type="ECO:0000256" key="5">
    <source>
        <dbReference type="ARBA" id="ARBA00023235"/>
    </source>
</evidence>
<feature type="active site" description="Nucleophile" evidence="10">
    <location>
        <position position="9"/>
    </location>
</feature>
<dbReference type="SUPFAM" id="SSF56784">
    <property type="entry name" value="HAD-like"/>
    <property type="match status" value="1"/>
</dbReference>
<feature type="binding site" evidence="11">
    <location>
        <position position="145"/>
    </location>
    <ligand>
        <name>substrate</name>
    </ligand>
</feature>
<comment type="similarity">
    <text evidence="1">Belongs to the HAD-like hydrolase superfamily. CbbY/CbbZ/Gph/YieH family.</text>
</comment>
<organism evidence="14 15">
    <name type="scientific">[Clostridium] fimetarium</name>
    <dbReference type="NCBI Taxonomy" id="99656"/>
    <lineage>
        <taxon>Bacteria</taxon>
        <taxon>Bacillati</taxon>
        <taxon>Bacillota</taxon>
        <taxon>Clostridia</taxon>
        <taxon>Lachnospirales</taxon>
        <taxon>Lachnospiraceae</taxon>
    </lineage>
</organism>
<keyword evidence="5" id="KW-0413">Isomerase</keyword>
<dbReference type="InterPro" id="IPR023214">
    <property type="entry name" value="HAD_sf"/>
</dbReference>
<comment type="cofactor">
    <cofactor evidence="12">
        <name>Mg(2+)</name>
        <dbReference type="ChEBI" id="CHEBI:18420"/>
    </cofactor>
    <text evidence="12">Binds 2 magnesium ions per subunit.</text>
</comment>
<feature type="site" description="Important for catalytic activity and assists the phosphoryl transfer reaction to Asp8 by balancing charge and orienting the reacting groups" evidence="13">
    <location>
        <position position="114"/>
    </location>
</feature>
<evidence type="ECO:0000256" key="13">
    <source>
        <dbReference type="PIRSR" id="PIRSR610972-4"/>
    </source>
</evidence>
<evidence type="ECO:0000256" key="7">
    <source>
        <dbReference type="ARBA" id="ARBA00044926"/>
    </source>
</evidence>
<evidence type="ECO:0000313" key="15">
    <source>
        <dbReference type="Proteomes" id="UP000199701"/>
    </source>
</evidence>
<dbReference type="Gene3D" id="1.10.150.240">
    <property type="entry name" value="Putative phosphatase, domain 2"/>
    <property type="match status" value="1"/>
</dbReference>
<feature type="binding site" evidence="11">
    <location>
        <begin position="9"/>
        <end position="11"/>
    </location>
    <ligand>
        <name>substrate</name>
    </ligand>
</feature>
<evidence type="ECO:0000256" key="11">
    <source>
        <dbReference type="PIRSR" id="PIRSR610972-2"/>
    </source>
</evidence>
<accession>A0A1I0ND56</accession>
<evidence type="ECO:0000256" key="8">
    <source>
        <dbReference type="ARBA" id="ARBA00044968"/>
    </source>
</evidence>
<dbReference type="NCBIfam" id="TIGR01509">
    <property type="entry name" value="HAD-SF-IA-v3"/>
    <property type="match status" value="1"/>
</dbReference>
<dbReference type="InterPro" id="IPR051600">
    <property type="entry name" value="Beta-PGM-like"/>
</dbReference>
<keyword evidence="4 12" id="KW-0460">Magnesium</keyword>
<dbReference type="SFLD" id="SFLDS00003">
    <property type="entry name" value="Haloacid_Dehalogenase"/>
    <property type="match status" value="1"/>
</dbReference>
<dbReference type="GO" id="GO:0000287">
    <property type="term" value="F:magnesium ion binding"/>
    <property type="evidence" value="ECO:0007669"/>
    <property type="project" value="InterPro"/>
</dbReference>
<feature type="active site" description="Proton donor/acceptor" evidence="10">
    <location>
        <position position="11"/>
    </location>
</feature>
<dbReference type="GO" id="GO:0016787">
    <property type="term" value="F:hydrolase activity"/>
    <property type="evidence" value="ECO:0007669"/>
    <property type="project" value="UniProtKB-KW"/>
</dbReference>
<comment type="catalytic activity">
    <reaction evidence="7">
        <text>beta-D-glucose 1-phosphate = beta-D-glucose 6-phosphate</text>
        <dbReference type="Rhea" id="RHEA:20113"/>
        <dbReference type="ChEBI" id="CHEBI:57684"/>
        <dbReference type="ChEBI" id="CHEBI:58247"/>
        <dbReference type="EC" id="5.4.2.6"/>
    </reaction>
</comment>
<evidence type="ECO:0000256" key="2">
    <source>
        <dbReference type="ARBA" id="ARBA00022553"/>
    </source>
</evidence>
<dbReference type="NCBIfam" id="TIGR01990">
    <property type="entry name" value="bPGM"/>
    <property type="match status" value="1"/>
</dbReference>
<dbReference type="EC" id="5.4.2.6" evidence="8"/>
<dbReference type="InterPro" id="IPR010972">
    <property type="entry name" value="Beta-PGM"/>
</dbReference>
<dbReference type="SFLD" id="SFLDG01129">
    <property type="entry name" value="C1.5:_HAD__Beta-PGM__Phosphata"/>
    <property type="match status" value="1"/>
</dbReference>
<evidence type="ECO:0000256" key="6">
    <source>
        <dbReference type="ARBA" id="ARBA00023277"/>
    </source>
</evidence>
<keyword evidence="14" id="KW-0378">Hydrolase</keyword>
<feature type="binding site" evidence="11">
    <location>
        <begin position="114"/>
        <end position="118"/>
    </location>
    <ligand>
        <name>substrate</name>
    </ligand>
</feature>
<feature type="binding site" evidence="12">
    <location>
        <position position="170"/>
    </location>
    <ligand>
        <name>Mg(2+)</name>
        <dbReference type="ChEBI" id="CHEBI:18420"/>
    </ligand>
</feature>
<evidence type="ECO:0000256" key="9">
    <source>
        <dbReference type="ARBA" id="ARBA00044991"/>
    </source>
</evidence>
<dbReference type="InterPro" id="IPR006439">
    <property type="entry name" value="HAD-SF_hydro_IA"/>
</dbReference>
<reference evidence="14 15" key="1">
    <citation type="submission" date="2016-10" db="EMBL/GenBank/DDBJ databases">
        <authorList>
            <person name="de Groot N.N."/>
        </authorList>
    </citation>
    <scope>NUCLEOTIDE SEQUENCE [LARGE SCALE GENOMIC DNA]</scope>
    <source>
        <strain evidence="14 15">DSM 9179</strain>
    </source>
</reference>
<dbReference type="GO" id="GO:0005975">
    <property type="term" value="P:carbohydrate metabolic process"/>
    <property type="evidence" value="ECO:0007669"/>
    <property type="project" value="InterPro"/>
</dbReference>
<dbReference type="Gene3D" id="3.40.50.1000">
    <property type="entry name" value="HAD superfamily/HAD-like"/>
    <property type="match status" value="1"/>
</dbReference>
<keyword evidence="6" id="KW-0119">Carbohydrate metabolism</keyword>
<dbReference type="PANTHER" id="PTHR46193:SF18">
    <property type="entry name" value="HEXITOL PHOSPHATASE B"/>
    <property type="match status" value="1"/>
</dbReference>